<sequence>MIAIVLDRRPDGSVPMVSEVGNQDTSAQPIGIPHRPADSSSDFGDLHNLVGSPEALSSLNSHQTYFSPEIAAPSTLPEATGNRHNVITLDSSPPVSPSRSNLLRSATTPESHTRRRPSSIVHEVTHGLLRLPRGEHPRPKHEWTVFGDLMGDNEQRGSAAASAIANTFRSRDSLREWPSVSSVRGQRVSVSPQVPSVSESPPNEQVVPPSENSRRGSESPSEDLRGPQRGAQSSEPERPSSSSGSESTLKPNTPSARRRWFQMPTIPLLYKNILKCSIAYFIGSLFTFSPYLSGFISDLTGYGPGERTPSPSGHMVATVAVYFNPAKTFGSMFEADTFCLVGLLFATFVSLSSMSMYWFLELKPGWEWLADSLAILWIGAGMSTIAWMKMWMAKPTFNTACSMTCIILFIVVVKEGGLETLLQVAFIVLVGSIISNVVCCVLWPQRATRNLQATMTKTLDSFATLLTMITETFLLEEPLLLVSQEKLLAATANHQGSFTALKKSLAEAQSERFSRQGQGKSGHRRCWRSRRRGKISDAPMKTLSIA</sequence>
<comment type="caution">
    <text evidence="1">The sequence shown here is derived from an EMBL/GenBank/DDBJ whole genome shotgun (WGS) entry which is preliminary data.</text>
</comment>
<protein>
    <submittedName>
        <fullName evidence="1">Uncharacterized protein</fullName>
    </submittedName>
</protein>
<organism evidence="1 2">
    <name type="scientific">Phlebia brevispora</name>
    <dbReference type="NCBI Taxonomy" id="194682"/>
    <lineage>
        <taxon>Eukaryota</taxon>
        <taxon>Fungi</taxon>
        <taxon>Dikarya</taxon>
        <taxon>Basidiomycota</taxon>
        <taxon>Agaricomycotina</taxon>
        <taxon>Agaricomycetes</taxon>
        <taxon>Polyporales</taxon>
        <taxon>Meruliaceae</taxon>
        <taxon>Phlebia</taxon>
    </lineage>
</organism>
<accession>A0ACC1SDT1</accession>
<evidence type="ECO:0000313" key="1">
    <source>
        <dbReference type="EMBL" id="KAJ3537568.1"/>
    </source>
</evidence>
<proteinExistence type="predicted"/>
<evidence type="ECO:0000313" key="2">
    <source>
        <dbReference type="Proteomes" id="UP001148662"/>
    </source>
</evidence>
<dbReference type="EMBL" id="JANHOG010001409">
    <property type="protein sequence ID" value="KAJ3537568.1"/>
    <property type="molecule type" value="Genomic_DNA"/>
</dbReference>
<keyword evidence="2" id="KW-1185">Reference proteome</keyword>
<dbReference type="Proteomes" id="UP001148662">
    <property type="component" value="Unassembled WGS sequence"/>
</dbReference>
<gene>
    <name evidence="1" type="ORF">NM688_g6665</name>
</gene>
<name>A0ACC1SDT1_9APHY</name>
<reference evidence="1" key="1">
    <citation type="submission" date="2022-07" db="EMBL/GenBank/DDBJ databases">
        <title>Genome Sequence of Phlebia brevispora.</title>
        <authorList>
            <person name="Buettner E."/>
        </authorList>
    </citation>
    <scope>NUCLEOTIDE SEQUENCE</scope>
    <source>
        <strain evidence="1">MPL23</strain>
    </source>
</reference>